<dbReference type="Proteomes" id="UP001210678">
    <property type="component" value="Unassembled WGS sequence"/>
</dbReference>
<organism evidence="5 6">
    <name type="scientific">Vibrio algarum</name>
    <dbReference type="NCBI Taxonomy" id="3020714"/>
    <lineage>
        <taxon>Bacteria</taxon>
        <taxon>Pseudomonadati</taxon>
        <taxon>Pseudomonadota</taxon>
        <taxon>Gammaproteobacteria</taxon>
        <taxon>Vibrionales</taxon>
        <taxon>Vibrionaceae</taxon>
        <taxon>Vibrio</taxon>
    </lineage>
</organism>
<dbReference type="InterPro" id="IPR029000">
    <property type="entry name" value="Cyclophilin-like_dom_sf"/>
</dbReference>
<name>A0ABT4YXH4_9VIBR</name>
<dbReference type="SMART" id="SM00797">
    <property type="entry name" value="AHS2"/>
    <property type="match status" value="1"/>
</dbReference>
<evidence type="ECO:0000259" key="4">
    <source>
        <dbReference type="SMART" id="SM00797"/>
    </source>
</evidence>
<evidence type="ECO:0000256" key="3">
    <source>
        <dbReference type="ARBA" id="ARBA00022840"/>
    </source>
</evidence>
<dbReference type="PANTHER" id="PTHR43309">
    <property type="entry name" value="5-OXOPROLINASE SUBUNIT C"/>
    <property type="match status" value="1"/>
</dbReference>
<dbReference type="InterPro" id="IPR003778">
    <property type="entry name" value="CT_A_B"/>
</dbReference>
<reference evidence="5 6" key="1">
    <citation type="submission" date="2023-01" db="EMBL/GenBank/DDBJ databases">
        <title>Vibrio sp. KJ40-1 sp.nov, isolated from marine algae.</title>
        <authorList>
            <person name="Butt M."/>
            <person name="Kim J.M.J."/>
            <person name="Jeon C.O.C."/>
        </authorList>
    </citation>
    <scope>NUCLEOTIDE SEQUENCE [LARGE SCALE GENOMIC DNA]</scope>
    <source>
        <strain evidence="5 6">KJ40-1</strain>
    </source>
</reference>
<keyword evidence="1" id="KW-0547">Nucleotide-binding</keyword>
<evidence type="ECO:0000313" key="6">
    <source>
        <dbReference type="Proteomes" id="UP001210678"/>
    </source>
</evidence>
<gene>
    <name evidence="5" type="ORF">PGX00_22535</name>
</gene>
<evidence type="ECO:0000256" key="2">
    <source>
        <dbReference type="ARBA" id="ARBA00022801"/>
    </source>
</evidence>
<dbReference type="EMBL" id="JAQLOI010000003">
    <property type="protein sequence ID" value="MDB1126294.1"/>
    <property type="molecule type" value="Genomic_DNA"/>
</dbReference>
<sequence>MGYLKVIKPGQLSLIQDFGRYGIAPLGVTQGGPLDEYAYCWANHLLGNRPNCSTIEITLGQAEFQFTQNCMLAICGGDLQAKLDDTPIRNWTSFYVRRGQVLKFGLPINGLRAYLAVEGGFDIETHLGSTSTVIREQLGGLNQDGTALIQNDKIKYTKSSTKLKSKQLTFRFTPDYNLPLRLRLIESYQSNQFSKQAKRAFYNQTYKVSPNSDRMGYRLEGVPIIPPVTGVISEGIALGSVQIPPDGKPIILLNDRQTLGGYPKLGVLARIDHARIAQAKPGQEVKFIRGNRRHLQDIWCAWALRFGY</sequence>
<evidence type="ECO:0000256" key="1">
    <source>
        <dbReference type="ARBA" id="ARBA00022741"/>
    </source>
</evidence>
<keyword evidence="2" id="KW-0378">Hydrolase</keyword>
<feature type="domain" description="Carboxyltransferase" evidence="4">
    <location>
        <begin position="25"/>
        <end position="302"/>
    </location>
</feature>
<dbReference type="InterPro" id="IPR052708">
    <property type="entry name" value="PxpC"/>
</dbReference>
<evidence type="ECO:0000313" key="5">
    <source>
        <dbReference type="EMBL" id="MDB1126294.1"/>
    </source>
</evidence>
<protein>
    <submittedName>
        <fullName evidence="5">Biotin-dependent carboxyltransferase family protein</fullName>
    </submittedName>
</protein>
<dbReference type="Pfam" id="PF02626">
    <property type="entry name" value="CT_A_B"/>
    <property type="match status" value="1"/>
</dbReference>
<proteinExistence type="predicted"/>
<dbReference type="Gene3D" id="2.40.100.10">
    <property type="entry name" value="Cyclophilin-like"/>
    <property type="match status" value="1"/>
</dbReference>
<comment type="caution">
    <text evidence="5">The sequence shown here is derived from an EMBL/GenBank/DDBJ whole genome shotgun (WGS) entry which is preliminary data.</text>
</comment>
<keyword evidence="3" id="KW-0067">ATP-binding</keyword>
<accession>A0ABT4YXH4</accession>
<dbReference type="NCBIfam" id="TIGR00724">
    <property type="entry name" value="urea_amlyse_rel"/>
    <property type="match status" value="1"/>
</dbReference>
<dbReference type="SUPFAM" id="SSF50891">
    <property type="entry name" value="Cyclophilin-like"/>
    <property type="match status" value="1"/>
</dbReference>
<dbReference type="PANTHER" id="PTHR43309:SF4">
    <property type="entry name" value="CARBOXYLTRANSFERASE DOMAIN-CONTAINING PROTEIN"/>
    <property type="match status" value="1"/>
</dbReference>
<dbReference type="RefSeq" id="WP_272140787.1">
    <property type="nucleotide sequence ID" value="NZ_JAQLOI010000003.1"/>
</dbReference>
<keyword evidence="6" id="KW-1185">Reference proteome</keyword>